<evidence type="ECO:0000256" key="1">
    <source>
        <dbReference type="SAM" id="MobiDB-lite"/>
    </source>
</evidence>
<organism evidence="2 3">
    <name type="scientific">Brucella tritici</name>
    <dbReference type="NCBI Taxonomy" id="94626"/>
    <lineage>
        <taxon>Bacteria</taxon>
        <taxon>Pseudomonadati</taxon>
        <taxon>Pseudomonadota</taxon>
        <taxon>Alphaproteobacteria</taxon>
        <taxon>Hyphomicrobiales</taxon>
        <taxon>Brucellaceae</taxon>
        <taxon>Brucella/Ochrobactrum group</taxon>
        <taxon>Brucella</taxon>
    </lineage>
</organism>
<protein>
    <submittedName>
        <fullName evidence="2">Uncharacterized protein</fullName>
    </submittedName>
</protein>
<dbReference type="AlphaFoldDB" id="A0A7X6JDK6"/>
<feature type="compositionally biased region" description="Basic and acidic residues" evidence="1">
    <location>
        <begin position="106"/>
        <end position="128"/>
    </location>
</feature>
<name>A0A7X6JDK6_9HYPH</name>
<reference evidence="2 3" key="1">
    <citation type="submission" date="2020-04" db="EMBL/GenBank/DDBJ databases">
        <title>Whole genome sequencing of clinical and environmental type strains of Ochrobactrum.</title>
        <authorList>
            <person name="Dharne M."/>
        </authorList>
    </citation>
    <scope>NUCLEOTIDE SEQUENCE [LARGE SCALE GENOMIC DNA]</scope>
    <source>
        <strain evidence="2 3">DSM 13340</strain>
    </source>
</reference>
<feature type="compositionally biased region" description="Basic and acidic residues" evidence="1">
    <location>
        <begin position="86"/>
        <end position="97"/>
    </location>
</feature>
<dbReference type="EMBL" id="JAAXZB010000005">
    <property type="protein sequence ID" value="NKW11236.1"/>
    <property type="molecule type" value="Genomic_DNA"/>
</dbReference>
<evidence type="ECO:0000313" key="2">
    <source>
        <dbReference type="EMBL" id="NKW11236.1"/>
    </source>
</evidence>
<evidence type="ECO:0000313" key="3">
    <source>
        <dbReference type="Proteomes" id="UP000558475"/>
    </source>
</evidence>
<accession>A0A7X6JDK6</accession>
<proteinExistence type="predicted"/>
<feature type="region of interest" description="Disordered" evidence="1">
    <location>
        <begin position="86"/>
        <end position="128"/>
    </location>
</feature>
<sequence length="151" mass="17180">MTDGNGNDDLATMQKTVPAEHLQTILKYAKTEASARNVKSLDGLNRFTKIWVNTQSDDTLKQLATMKAATALKTVYYGTLKMEKAAKAGQEQLRERNNNPTARKPHSNERREFTSPRKRFPSKEYEGRARLAQRINKRKQLNTAYSMPCGM</sequence>
<comment type="caution">
    <text evidence="2">The sequence shown here is derived from an EMBL/GenBank/DDBJ whole genome shotgun (WGS) entry which is preliminary data.</text>
</comment>
<dbReference type="Proteomes" id="UP000558475">
    <property type="component" value="Unassembled WGS sequence"/>
</dbReference>
<gene>
    <name evidence="2" type="ORF">HGG76_26915</name>
</gene>